<dbReference type="EMBL" id="AUYB01000096">
    <property type="protein sequence ID" value="KZN40257.1"/>
    <property type="molecule type" value="Genomic_DNA"/>
</dbReference>
<evidence type="ECO:0000256" key="1">
    <source>
        <dbReference type="SAM" id="Coils"/>
    </source>
</evidence>
<name>A0A162B091_9GAMM</name>
<keyword evidence="2" id="KW-0732">Signal</keyword>
<protein>
    <recommendedName>
        <fullName evidence="5">DUF2884 family protein</fullName>
    </recommendedName>
</protein>
<organism evidence="3 4">
    <name type="scientific">Pseudoalteromonas luteoviolacea DSM 6061</name>
    <dbReference type="NCBI Taxonomy" id="1365250"/>
    <lineage>
        <taxon>Bacteria</taxon>
        <taxon>Pseudomonadati</taxon>
        <taxon>Pseudomonadota</taxon>
        <taxon>Gammaproteobacteria</taxon>
        <taxon>Alteromonadales</taxon>
        <taxon>Pseudoalteromonadaceae</taxon>
        <taxon>Pseudoalteromonas</taxon>
    </lineage>
</organism>
<dbReference type="RefSeq" id="WP_063355870.1">
    <property type="nucleotide sequence ID" value="NZ_AQHB01000037.1"/>
</dbReference>
<dbReference type="InterPro" id="IPR021307">
    <property type="entry name" value="DUF2884"/>
</dbReference>
<comment type="caution">
    <text evidence="3">The sequence shown here is derived from an EMBL/GenBank/DDBJ whole genome shotgun (WGS) entry which is preliminary data.</text>
</comment>
<keyword evidence="1" id="KW-0175">Coiled coil</keyword>
<accession>A0A162B091</accession>
<sequence length="262" mass="28809">MKNALLITAILSSTSALAHNDHSISFSNDNCQVEFQNNVAITPNEVAITTPHSRSLTIDANGYAFINGQPVDVTAQQQRALAQYADTLRVELPKVAEMATDAIKVAEVALDEVGAAFDLHGLDNLSTVLDDLNQEIHGTFYQQGSFVMGEQAFHDFSENFEHQFEERIEDAVKSAMFQSIGSLLVSIGTEMNNANGDMSAFEQRMENMGRQIEEKVTAQAKNLEQRAASLCSNFERIAAQETALSQNIPAMSSYSLMRYTSE</sequence>
<dbReference type="PATRIC" id="fig|1365250.3.peg.1706"/>
<keyword evidence="4" id="KW-1185">Reference proteome</keyword>
<dbReference type="Pfam" id="PF11101">
    <property type="entry name" value="DUF2884"/>
    <property type="match status" value="1"/>
</dbReference>
<dbReference type="Proteomes" id="UP000076643">
    <property type="component" value="Unassembled WGS sequence"/>
</dbReference>
<evidence type="ECO:0000313" key="4">
    <source>
        <dbReference type="Proteomes" id="UP000076643"/>
    </source>
</evidence>
<evidence type="ECO:0000256" key="2">
    <source>
        <dbReference type="SAM" id="SignalP"/>
    </source>
</evidence>
<evidence type="ECO:0000313" key="3">
    <source>
        <dbReference type="EMBL" id="KZN40257.1"/>
    </source>
</evidence>
<evidence type="ECO:0008006" key="5">
    <source>
        <dbReference type="Google" id="ProtNLM"/>
    </source>
</evidence>
<proteinExistence type="predicted"/>
<reference evidence="3 4" key="1">
    <citation type="submission" date="2013-07" db="EMBL/GenBank/DDBJ databases">
        <title>Comparative Genomic and Metabolomic Analysis of Twelve Strains of Pseudoalteromonas luteoviolacea.</title>
        <authorList>
            <person name="Vynne N.G."/>
            <person name="Mansson M."/>
            <person name="Gram L."/>
        </authorList>
    </citation>
    <scope>NUCLEOTIDE SEQUENCE [LARGE SCALE GENOMIC DNA]</scope>
    <source>
        <strain evidence="3 4">DSM 6061</strain>
    </source>
</reference>
<dbReference type="AlphaFoldDB" id="A0A162B091"/>
<feature type="coiled-coil region" evidence="1">
    <location>
        <begin position="191"/>
        <end position="240"/>
    </location>
</feature>
<feature type="signal peptide" evidence="2">
    <location>
        <begin position="1"/>
        <end position="18"/>
    </location>
</feature>
<feature type="chain" id="PRO_5007831564" description="DUF2884 family protein" evidence="2">
    <location>
        <begin position="19"/>
        <end position="262"/>
    </location>
</feature>
<gene>
    <name evidence="3" type="ORF">N475_12380</name>
</gene>
<dbReference type="GeneID" id="57364107"/>